<dbReference type="AlphaFoldDB" id="A6DSH9"/>
<dbReference type="Gene3D" id="3.30.700.10">
    <property type="entry name" value="Glycoprotein, Type 4 Pilin"/>
    <property type="match status" value="1"/>
</dbReference>
<keyword evidence="4" id="KW-1185">Reference proteome</keyword>
<dbReference type="Proteomes" id="UP000004947">
    <property type="component" value="Unassembled WGS sequence"/>
</dbReference>
<comment type="caution">
    <text evidence="3">The sequence shown here is derived from an EMBL/GenBank/DDBJ whole genome shotgun (WGS) entry which is preliminary data.</text>
</comment>
<feature type="transmembrane region" description="Helical" evidence="2">
    <location>
        <begin position="12"/>
        <end position="32"/>
    </location>
</feature>
<dbReference type="SUPFAM" id="SSF54523">
    <property type="entry name" value="Pili subunits"/>
    <property type="match status" value="1"/>
</dbReference>
<dbReference type="RefSeq" id="WP_007280788.1">
    <property type="nucleotide sequence ID" value="NZ_ABCK01000030.1"/>
</dbReference>
<evidence type="ECO:0000256" key="1">
    <source>
        <dbReference type="SAM" id="MobiDB-lite"/>
    </source>
</evidence>
<dbReference type="InterPro" id="IPR045584">
    <property type="entry name" value="Pilin-like"/>
</dbReference>
<dbReference type="EMBL" id="ABCK01000030">
    <property type="protein sequence ID" value="EDM25424.1"/>
    <property type="molecule type" value="Genomic_DNA"/>
</dbReference>
<gene>
    <name evidence="3" type="ORF">LNTAR_09831</name>
</gene>
<dbReference type="InterPro" id="IPR012902">
    <property type="entry name" value="N_methyl_site"/>
</dbReference>
<protein>
    <submittedName>
        <fullName evidence="3">Uncharacterized protein</fullName>
    </submittedName>
</protein>
<keyword evidence="2" id="KW-1133">Transmembrane helix</keyword>
<evidence type="ECO:0000256" key="2">
    <source>
        <dbReference type="SAM" id="Phobius"/>
    </source>
</evidence>
<organism evidence="3 4">
    <name type="scientific">Lentisphaera araneosa HTCC2155</name>
    <dbReference type="NCBI Taxonomy" id="313628"/>
    <lineage>
        <taxon>Bacteria</taxon>
        <taxon>Pseudomonadati</taxon>
        <taxon>Lentisphaerota</taxon>
        <taxon>Lentisphaeria</taxon>
        <taxon>Lentisphaerales</taxon>
        <taxon>Lentisphaeraceae</taxon>
        <taxon>Lentisphaera</taxon>
    </lineage>
</organism>
<proteinExistence type="predicted"/>
<dbReference type="PANTHER" id="PTHR30093">
    <property type="entry name" value="GENERAL SECRETION PATHWAY PROTEIN G"/>
    <property type="match status" value="1"/>
</dbReference>
<feature type="compositionally biased region" description="Basic and acidic residues" evidence="1">
    <location>
        <begin position="172"/>
        <end position="185"/>
    </location>
</feature>
<accession>A6DSH9</accession>
<evidence type="ECO:0000313" key="4">
    <source>
        <dbReference type="Proteomes" id="UP000004947"/>
    </source>
</evidence>
<dbReference type="NCBIfam" id="TIGR02532">
    <property type="entry name" value="IV_pilin_GFxxxE"/>
    <property type="match status" value="1"/>
</dbReference>
<dbReference type="eggNOG" id="COG2165">
    <property type="taxonomic scope" value="Bacteria"/>
</dbReference>
<evidence type="ECO:0000313" key="3">
    <source>
        <dbReference type="EMBL" id="EDM25424.1"/>
    </source>
</evidence>
<feature type="region of interest" description="Disordered" evidence="1">
    <location>
        <begin position="165"/>
        <end position="185"/>
    </location>
</feature>
<keyword evidence="2" id="KW-0472">Membrane</keyword>
<name>A6DSH9_9BACT</name>
<keyword evidence="2" id="KW-0812">Transmembrane</keyword>
<sequence>MAKPDKKQFTLIEVLVVVAIIGILASLLLPVLGKARKTSQTTLSINNLKQIHLATMIYVDNNNDIIFRADDNFHPRNNGNDTYWARMAYESSFGMFSLDNDTAKEEMANSTYSKMMFCPVLLAERDSIEHNGSGLSTYSINRYFGKDSNSFTLNSLSGKIEPFIMPGTSPNKDAESKTKLKKTEYDPTSSSHAAYAYKDKSLALYMGGHVEFMTIGQGASMNDLVNDQDDFQ</sequence>
<dbReference type="STRING" id="313628.LNTAR_09831"/>
<reference evidence="3 4" key="1">
    <citation type="journal article" date="2010" name="J. Bacteriol.">
        <title>Genome sequence of Lentisphaera araneosa HTCC2155T, the type species of the order Lentisphaerales in the phylum Lentisphaerae.</title>
        <authorList>
            <person name="Thrash J.C."/>
            <person name="Cho J.C."/>
            <person name="Vergin K.L."/>
            <person name="Morris R.M."/>
            <person name="Giovannoni S.J."/>
        </authorList>
    </citation>
    <scope>NUCLEOTIDE SEQUENCE [LARGE SCALE GENOMIC DNA]</scope>
    <source>
        <strain evidence="3 4">HTCC2155</strain>
    </source>
</reference>